<accession>A0ABT6DNB0</accession>
<feature type="signal peptide" evidence="1">
    <location>
        <begin position="1"/>
        <end position="17"/>
    </location>
</feature>
<evidence type="ECO:0000313" key="2">
    <source>
        <dbReference type="EMBL" id="MDG0817997.1"/>
    </source>
</evidence>
<evidence type="ECO:0000313" key="3">
    <source>
        <dbReference type="Proteomes" id="UP001152321"/>
    </source>
</evidence>
<dbReference type="EMBL" id="JANRMI010000005">
    <property type="protein sequence ID" value="MDG0817997.1"/>
    <property type="molecule type" value="Genomic_DNA"/>
</dbReference>
<gene>
    <name evidence="2" type="ORF">NWE73_16560</name>
</gene>
<proteinExistence type="predicted"/>
<name>A0ABT6DNB0_9BACT</name>
<keyword evidence="1" id="KW-0732">Signal</keyword>
<keyword evidence="3" id="KW-1185">Reference proteome</keyword>
<dbReference type="RefSeq" id="WP_277579473.1">
    <property type="nucleotide sequence ID" value="NZ_JANRMI010000005.1"/>
</dbReference>
<sequence>MKLFFIASLLISSTSFAQSTSVSSSSKLSLREQAAAETRVEGQTQKNASDAQLDATTASGMLSLKDPRPEVITRTWQYFAGLTAQSFTPRGIVSTDSVGNFDLSENGSTFMPGLAAGFLSPEMKTKALLWRVGLRGNAAFSSQEAAVRFPTGYTVSDARLNSTLFAFGPTVSLQWDRLQWLALTFTPQYGTVNYTQTSANEFAHFSKQTGYMSLNFGLDFQFSKQWSIFTEYSQRSLRDSYQELALQRDNFGLGTKVTW</sequence>
<reference evidence="2" key="1">
    <citation type="submission" date="2022-08" db="EMBL/GenBank/DDBJ databases">
        <title>Novel Bdellovibrio Species Isolated from Svalbard: Designation Bdellovibrio svalbardensis.</title>
        <authorList>
            <person name="Mitchell R.J."/>
            <person name="Choi S.Y."/>
        </authorList>
    </citation>
    <scope>NUCLEOTIDE SEQUENCE</scope>
    <source>
        <strain evidence="2">PAP01</strain>
    </source>
</reference>
<dbReference type="Proteomes" id="UP001152321">
    <property type="component" value="Unassembled WGS sequence"/>
</dbReference>
<protein>
    <recommendedName>
        <fullName evidence="4">Outer membrane protein beta-barrel domain-containing protein</fullName>
    </recommendedName>
</protein>
<organism evidence="2 3">
    <name type="scientific">Bdellovibrio svalbardensis</name>
    <dbReference type="NCBI Taxonomy" id="2972972"/>
    <lineage>
        <taxon>Bacteria</taxon>
        <taxon>Pseudomonadati</taxon>
        <taxon>Bdellovibrionota</taxon>
        <taxon>Bdellovibrionia</taxon>
        <taxon>Bdellovibrionales</taxon>
        <taxon>Pseudobdellovibrionaceae</taxon>
        <taxon>Bdellovibrio</taxon>
    </lineage>
</organism>
<feature type="chain" id="PRO_5047058287" description="Outer membrane protein beta-barrel domain-containing protein" evidence="1">
    <location>
        <begin position="18"/>
        <end position="259"/>
    </location>
</feature>
<evidence type="ECO:0008006" key="4">
    <source>
        <dbReference type="Google" id="ProtNLM"/>
    </source>
</evidence>
<comment type="caution">
    <text evidence="2">The sequence shown here is derived from an EMBL/GenBank/DDBJ whole genome shotgun (WGS) entry which is preliminary data.</text>
</comment>
<evidence type="ECO:0000256" key="1">
    <source>
        <dbReference type="SAM" id="SignalP"/>
    </source>
</evidence>